<comment type="caution">
    <text evidence="1">The sequence shown here is derived from an EMBL/GenBank/DDBJ whole genome shotgun (WGS) entry which is preliminary data.</text>
</comment>
<evidence type="ECO:0000313" key="2">
    <source>
        <dbReference type="Proteomes" id="UP001524502"/>
    </source>
</evidence>
<dbReference type="EMBL" id="JANFXK010000015">
    <property type="protein sequence ID" value="MCQ4637660.1"/>
    <property type="molecule type" value="Genomic_DNA"/>
</dbReference>
<dbReference type="RefSeq" id="WP_256132841.1">
    <property type="nucleotide sequence ID" value="NZ_JANFXK010000015.1"/>
</dbReference>
<evidence type="ECO:0000313" key="1">
    <source>
        <dbReference type="EMBL" id="MCQ4637660.1"/>
    </source>
</evidence>
<keyword evidence="2" id="KW-1185">Reference proteome</keyword>
<sequence>MSYTKNQMWEIHNKLLQGLIDSVADTGWVELTLSSANVIWYGSGWVRRVGKVVQLKFDNIRSSDPINRDIMLVNGLPGKFVPASSQIVPILACPSSGMIHGGYITIKPDANVMLSPLASTQYIPSYGIYAQATYLVGGGTT</sequence>
<proteinExistence type="predicted"/>
<name>A0ABT1RR48_9FIRM</name>
<protein>
    <submittedName>
        <fullName evidence="1">Uncharacterized protein</fullName>
    </submittedName>
</protein>
<accession>A0ABT1RR48</accession>
<reference evidence="1 2" key="1">
    <citation type="submission" date="2022-06" db="EMBL/GenBank/DDBJ databases">
        <title>Isolation of gut microbiota from human fecal samples.</title>
        <authorList>
            <person name="Pamer E.G."/>
            <person name="Barat B."/>
            <person name="Waligurski E."/>
            <person name="Medina S."/>
            <person name="Paddock L."/>
            <person name="Mostad J."/>
        </authorList>
    </citation>
    <scope>NUCLEOTIDE SEQUENCE [LARGE SCALE GENOMIC DNA]</scope>
    <source>
        <strain evidence="1 2">SL.3.17</strain>
    </source>
</reference>
<organism evidence="1 2">
    <name type="scientific">Anaerovorax odorimutans</name>
    <dbReference type="NCBI Taxonomy" id="109327"/>
    <lineage>
        <taxon>Bacteria</taxon>
        <taxon>Bacillati</taxon>
        <taxon>Bacillota</taxon>
        <taxon>Clostridia</taxon>
        <taxon>Peptostreptococcales</taxon>
        <taxon>Anaerovoracaceae</taxon>
        <taxon>Anaerovorax</taxon>
    </lineage>
</organism>
<dbReference type="Proteomes" id="UP001524502">
    <property type="component" value="Unassembled WGS sequence"/>
</dbReference>
<gene>
    <name evidence="1" type="ORF">NE619_13080</name>
</gene>